<dbReference type="Gene3D" id="2.40.50.140">
    <property type="entry name" value="Nucleic acid-binding proteins"/>
    <property type="match status" value="1"/>
</dbReference>
<evidence type="ECO:0000259" key="1">
    <source>
        <dbReference type="Pfam" id="PF18693"/>
    </source>
</evidence>
<sequence>LIHSQNGYYIGHTEFTAPEIDNQVLIDIGNLKIGDFYNLKITNTKGCDLYGNMV</sequence>
<name>X1L2J4_9ZZZZ</name>
<dbReference type="EMBL" id="BARV01005270">
    <property type="protein sequence ID" value="GAI13188.1"/>
    <property type="molecule type" value="Genomic_DNA"/>
</dbReference>
<organism evidence="2">
    <name type="scientific">marine sediment metagenome</name>
    <dbReference type="NCBI Taxonomy" id="412755"/>
    <lineage>
        <taxon>unclassified sequences</taxon>
        <taxon>metagenomes</taxon>
        <taxon>ecological metagenomes</taxon>
    </lineage>
</organism>
<proteinExistence type="predicted"/>
<gene>
    <name evidence="2" type="ORF">S06H3_11063</name>
</gene>
<evidence type="ECO:0000313" key="2">
    <source>
        <dbReference type="EMBL" id="GAI13188.1"/>
    </source>
</evidence>
<comment type="caution">
    <text evidence="2">The sequence shown here is derived from an EMBL/GenBank/DDBJ whole genome shotgun (WGS) entry which is preliminary data.</text>
</comment>
<protein>
    <recommendedName>
        <fullName evidence="1">TRAM domain-containing protein</fullName>
    </recommendedName>
</protein>
<dbReference type="InterPro" id="IPR002792">
    <property type="entry name" value="TRAM_dom"/>
</dbReference>
<feature type="non-terminal residue" evidence="2">
    <location>
        <position position="1"/>
    </location>
</feature>
<reference evidence="2" key="1">
    <citation type="journal article" date="2014" name="Front. Microbiol.">
        <title>High frequency of phylogenetically diverse reductive dehalogenase-homologous genes in deep subseafloor sedimentary metagenomes.</title>
        <authorList>
            <person name="Kawai M."/>
            <person name="Futagami T."/>
            <person name="Toyoda A."/>
            <person name="Takaki Y."/>
            <person name="Nishi S."/>
            <person name="Hori S."/>
            <person name="Arai W."/>
            <person name="Tsubouchi T."/>
            <person name="Morono Y."/>
            <person name="Uchiyama I."/>
            <person name="Ito T."/>
            <person name="Fujiyama A."/>
            <person name="Inagaki F."/>
            <person name="Takami H."/>
        </authorList>
    </citation>
    <scope>NUCLEOTIDE SEQUENCE</scope>
    <source>
        <strain evidence="2">Expedition CK06-06</strain>
    </source>
</reference>
<accession>X1L2J4</accession>
<dbReference type="InterPro" id="IPR012340">
    <property type="entry name" value="NA-bd_OB-fold"/>
</dbReference>
<dbReference type="AlphaFoldDB" id="X1L2J4"/>
<feature type="domain" description="TRAM" evidence="1">
    <location>
        <begin position="5"/>
        <end position="54"/>
    </location>
</feature>
<dbReference type="Pfam" id="PF18693">
    <property type="entry name" value="TRAM_2"/>
    <property type="match status" value="1"/>
</dbReference>